<sequence length="354" mass="38387">MLQIVNQTPLATGFSFFTDKTGAERVTLVVKAQLNLPADGEAVSLHPDPCEVLVQDLYHGEPGQSSLHLAGELVMEKTATDVALVGSAVAPGGIAVPQMPVSLTIGAQQHRLLVSGDRTWKQDLSGATEPVPFETMPITYERAFGGTLPPVKEDQAPAYCPENPVGTGFATKRAEARGAALPNIETIDQPLTHWQQKPPVAGFGFIDTSWQPRMALVGTYDETWQRNKAPLLPDDFNPDYFNAAHPDLIHQPFLQGGERVILDGFHADGPRTFTLPQLQLSAAFNLAGSKHPTAFDLWQVVFHPNQNRFTMAWGAGFAFGKMPSRLREVVIVDRNQFFAAAPSLGSAQSSEVPS</sequence>
<evidence type="ECO:0000313" key="3">
    <source>
        <dbReference type="Proteomes" id="UP000664417"/>
    </source>
</evidence>
<dbReference type="InterPro" id="IPR018683">
    <property type="entry name" value="DUF2169"/>
</dbReference>
<dbReference type="RefSeq" id="WP_207859073.1">
    <property type="nucleotide sequence ID" value="NZ_JAFREP010000009.1"/>
</dbReference>
<dbReference type="AlphaFoldDB" id="A0A8J7Q2C8"/>
<proteinExistence type="predicted"/>
<dbReference type="Pfam" id="PF09937">
    <property type="entry name" value="DUF2169"/>
    <property type="match status" value="1"/>
</dbReference>
<dbReference type="Proteomes" id="UP000664417">
    <property type="component" value="Unassembled WGS sequence"/>
</dbReference>
<reference evidence="2" key="1">
    <citation type="submission" date="2021-03" db="EMBL/GenBank/DDBJ databases">
        <authorList>
            <person name="Wang G."/>
        </authorList>
    </citation>
    <scope>NUCLEOTIDE SEQUENCE</scope>
    <source>
        <strain evidence="2">KCTC 12899</strain>
    </source>
</reference>
<keyword evidence="3" id="KW-1185">Reference proteome</keyword>
<evidence type="ECO:0000259" key="1">
    <source>
        <dbReference type="Pfam" id="PF09937"/>
    </source>
</evidence>
<evidence type="ECO:0000313" key="2">
    <source>
        <dbReference type="EMBL" id="MBO1319252.1"/>
    </source>
</evidence>
<protein>
    <submittedName>
        <fullName evidence="2">DUF2169 domain-containing protein</fullName>
    </submittedName>
</protein>
<dbReference type="EMBL" id="JAFREP010000009">
    <property type="protein sequence ID" value="MBO1319252.1"/>
    <property type="molecule type" value="Genomic_DNA"/>
</dbReference>
<feature type="domain" description="DUF2169" evidence="1">
    <location>
        <begin position="22"/>
        <end position="313"/>
    </location>
</feature>
<comment type="caution">
    <text evidence="2">The sequence shown here is derived from an EMBL/GenBank/DDBJ whole genome shotgun (WGS) entry which is preliminary data.</text>
</comment>
<accession>A0A8J7Q2C8</accession>
<gene>
    <name evidence="2" type="ORF">J3U88_12340</name>
</gene>
<organism evidence="2 3">
    <name type="scientific">Acanthopleuribacter pedis</name>
    <dbReference type="NCBI Taxonomy" id="442870"/>
    <lineage>
        <taxon>Bacteria</taxon>
        <taxon>Pseudomonadati</taxon>
        <taxon>Acidobacteriota</taxon>
        <taxon>Holophagae</taxon>
        <taxon>Acanthopleuribacterales</taxon>
        <taxon>Acanthopleuribacteraceae</taxon>
        <taxon>Acanthopleuribacter</taxon>
    </lineage>
</organism>
<name>A0A8J7Q2C8_9BACT</name>